<dbReference type="GO" id="GO:0005634">
    <property type="term" value="C:nucleus"/>
    <property type="evidence" value="ECO:0007669"/>
    <property type="project" value="TreeGrafter"/>
</dbReference>
<accession>A0A9Q9CB55</accession>
<keyword evidence="7" id="KW-0863">Zinc-finger</keyword>
<keyword evidence="1" id="KW-0540">Nuclease</keyword>
<keyword evidence="2" id="KW-0378">Hydrolase</keyword>
<dbReference type="Gene3D" id="1.25.40.1050">
    <property type="match status" value="1"/>
</dbReference>
<keyword evidence="7" id="KW-0862">Zinc</keyword>
<evidence type="ECO:0000256" key="4">
    <source>
        <dbReference type="ARBA" id="ARBA00038299"/>
    </source>
</evidence>
<organism evidence="10 12">
    <name type="scientific">Encephalitozoon hellem</name>
    <name type="common">Microsporidian parasite</name>
    <dbReference type="NCBI Taxonomy" id="27973"/>
    <lineage>
        <taxon>Eukaryota</taxon>
        <taxon>Fungi</taxon>
        <taxon>Fungi incertae sedis</taxon>
        <taxon>Microsporidia</taxon>
        <taxon>Unikaryonidae</taxon>
        <taxon>Encephalitozoon</taxon>
    </lineage>
</organism>
<gene>
    <name evidence="10" type="ORF">GPU96_09g17620</name>
    <name evidence="11" type="ORF">PFJ87_09g00950</name>
</gene>
<dbReference type="EMBL" id="CP119070">
    <property type="protein sequence ID" value="WEL39467.1"/>
    <property type="molecule type" value="Genomic_DNA"/>
</dbReference>
<comment type="subunit">
    <text evidence="6">Interacts with RAI1; the interaction is direct, stabilizes RAT1 protein structure and may stimulate its exoribonuclease activity. The interaction also stimulates RAI1 pyrophosphohydrolase activity, probably by recruiting it to mRNA substrates.</text>
</comment>
<dbReference type="AlphaFoldDB" id="A0A9Q9CB55"/>
<feature type="region of interest" description="Disordered" evidence="8">
    <location>
        <begin position="117"/>
        <end position="136"/>
    </location>
</feature>
<evidence type="ECO:0000313" key="12">
    <source>
        <dbReference type="Proteomes" id="UP001059546"/>
    </source>
</evidence>
<dbReference type="InterPro" id="IPR004859">
    <property type="entry name" value="Xrn1_N"/>
</dbReference>
<dbReference type="Proteomes" id="UP001059546">
    <property type="component" value="Chromosome IX"/>
</dbReference>
<sequence length="656" mass="75590">MGVPSLFRWLQLSHREAIHNILENPSVDCLYLDFNAIIHTCIKPGLGSEEEIEKDLYKTVGDFIDYILLKVRPRKLLYIAIDGVAPRAKLSHQRARRYKSALGKKEGSAIKPTLQTDFAVQPPKEGKDEGEDGEFTGESSLYDKFTAEDISESSSLAVDVEAEKFDLNCITPGTPFMERLHSVLISYIQYKLSSDPGASHLRIIYSSYLVPGEGEQKIMSFIRNQESAARNDVHMIYSPDGDLMFLGLSLHRSKVLIMRDYFSPNRAQKKKVCTKCGRTGHSNEECGVFTNYHFVYVNISELRTRLIREFRRYTAQRFSEERILNDWIFLCFLLGNDFVPSIPCLDIRFHSIETITEIMMKNFSETKSYITCNSAIDYQVLKNFYTILASKEDSLYYRKSQSLDRFREELKDMPNITYEKIPIHTKTGKIQYYASKLNASTESEIRSVCYEYVKGLYWVYSYYILGSTGWDWYYPYHFAPLAADLSKLSISEIRINPGLPLRPLEQLLAVLPPMSKSMVPKALQPIFNEYKDFYPEDVKTDMFDKVFLWQEVVILPFVDFRSILSENASKFNSLEYEDLNRNLRSLDLFFTSDKKSSEIIMSMYSELKPTCSIKGPGYSGNVLPYSFASFPGDMLEYNGTKFANRTTVGFIESKKN</sequence>
<proteinExistence type="inferred from homology"/>
<reference evidence="10" key="1">
    <citation type="submission" date="2021-05" db="EMBL/GenBank/DDBJ databases">
        <title>Encephalitozoon hellem ATCC 50604 Complete Genome.</title>
        <authorList>
            <person name="Mascarenhas dos Santos A.C."/>
            <person name="Julian A.T."/>
            <person name="Pombert J.-F."/>
        </authorList>
    </citation>
    <scope>NUCLEOTIDE SEQUENCE</scope>
    <source>
        <strain evidence="10">ATCC 50604</strain>
    </source>
</reference>
<evidence type="ECO:0000256" key="6">
    <source>
        <dbReference type="ARBA" id="ARBA00046943"/>
    </source>
</evidence>
<evidence type="ECO:0000256" key="7">
    <source>
        <dbReference type="PROSITE-ProRule" id="PRU00047"/>
    </source>
</evidence>
<evidence type="ECO:0000256" key="5">
    <source>
        <dbReference type="ARBA" id="ARBA00046137"/>
    </source>
</evidence>
<evidence type="ECO:0000313" key="13">
    <source>
        <dbReference type="Proteomes" id="UP001217963"/>
    </source>
</evidence>
<dbReference type="InterPro" id="IPR027073">
    <property type="entry name" value="5_3_exoribonuclease"/>
</dbReference>
<comment type="similarity">
    <text evidence="4">Belongs to the 5'-3' exonuclease family.</text>
</comment>
<dbReference type="Proteomes" id="UP001217963">
    <property type="component" value="Chromosome IX"/>
</dbReference>
<evidence type="ECO:0000256" key="8">
    <source>
        <dbReference type="SAM" id="MobiDB-lite"/>
    </source>
</evidence>
<dbReference type="PANTHER" id="PTHR12341:SF7">
    <property type="entry name" value="5'-3' EXORIBONUCLEASE 1"/>
    <property type="match status" value="1"/>
</dbReference>
<dbReference type="CDD" id="cd18673">
    <property type="entry name" value="PIN_XRN1-2-like"/>
    <property type="match status" value="1"/>
</dbReference>
<evidence type="ECO:0000313" key="10">
    <source>
        <dbReference type="EMBL" id="UTX43982.1"/>
    </source>
</evidence>
<dbReference type="GO" id="GO:0003723">
    <property type="term" value="F:RNA binding"/>
    <property type="evidence" value="ECO:0007669"/>
    <property type="project" value="TreeGrafter"/>
</dbReference>
<dbReference type="GO" id="GO:0008270">
    <property type="term" value="F:zinc ion binding"/>
    <property type="evidence" value="ECO:0007669"/>
    <property type="project" value="UniProtKB-KW"/>
</dbReference>
<dbReference type="Gene3D" id="3.40.50.12390">
    <property type="match status" value="2"/>
</dbReference>
<dbReference type="GO" id="GO:0004534">
    <property type="term" value="F:5'-3' RNA exonuclease activity"/>
    <property type="evidence" value="ECO:0007669"/>
    <property type="project" value="TreeGrafter"/>
</dbReference>
<feature type="domain" description="CCHC-type" evidence="9">
    <location>
        <begin position="273"/>
        <end position="286"/>
    </location>
</feature>
<dbReference type="PANTHER" id="PTHR12341">
    <property type="entry name" value="5'-&gt;3' EXORIBONUCLEASE"/>
    <property type="match status" value="1"/>
</dbReference>
<protein>
    <submittedName>
        <fullName evidence="10">5'-3' exoribonuclease 2</fullName>
    </submittedName>
    <submittedName>
        <fullName evidence="11">5-3 exoribonuclease</fullName>
    </submittedName>
</protein>
<evidence type="ECO:0000256" key="2">
    <source>
        <dbReference type="ARBA" id="ARBA00022801"/>
    </source>
</evidence>
<dbReference type="InterPro" id="IPR001878">
    <property type="entry name" value="Znf_CCHC"/>
</dbReference>
<dbReference type="GO" id="GO:0000956">
    <property type="term" value="P:nuclear-transcribed mRNA catabolic process"/>
    <property type="evidence" value="ECO:0007669"/>
    <property type="project" value="TreeGrafter"/>
</dbReference>
<dbReference type="PROSITE" id="PS50158">
    <property type="entry name" value="ZF_CCHC"/>
    <property type="match status" value="1"/>
</dbReference>
<keyword evidence="3" id="KW-0269">Exonuclease</keyword>
<dbReference type="OrthoDB" id="372487at2759"/>
<evidence type="ECO:0000259" key="9">
    <source>
        <dbReference type="PROSITE" id="PS50158"/>
    </source>
</evidence>
<evidence type="ECO:0000256" key="3">
    <source>
        <dbReference type="ARBA" id="ARBA00022839"/>
    </source>
</evidence>
<reference evidence="11 13" key="2">
    <citation type="submission" date="2023-02" db="EMBL/GenBank/DDBJ databases">
        <title>Encephalitozoon hellem ATCC 50451 complete genome.</title>
        <authorList>
            <person name="Mascarenhas dos Santos A.C."/>
            <person name="Julian A.T."/>
            <person name="Pombert J.-F."/>
        </authorList>
    </citation>
    <scope>NUCLEOTIDE SEQUENCE [LARGE SCALE GENOMIC DNA]</scope>
    <source>
        <strain evidence="11 13">ATCC 50451</strain>
    </source>
</reference>
<dbReference type="Pfam" id="PF03159">
    <property type="entry name" value="XRN_N"/>
    <property type="match status" value="1"/>
</dbReference>
<comment type="function">
    <text evidence="5">Possesses 5'-&gt;3' exoribonuclease activity. Required for the processing of nuclear mRNA and rRNA precursors. May promote the termination of transcription by RNA polymerase II. Essential for vegetative cell growth and chromosome segregation.</text>
</comment>
<keyword evidence="7" id="KW-0479">Metal-binding</keyword>
<dbReference type="InterPro" id="IPR041412">
    <property type="entry name" value="Xrn1_helical"/>
</dbReference>
<evidence type="ECO:0000313" key="11">
    <source>
        <dbReference type="EMBL" id="WEL39467.1"/>
    </source>
</evidence>
<dbReference type="EMBL" id="CP075155">
    <property type="protein sequence ID" value="UTX43982.1"/>
    <property type="molecule type" value="Genomic_DNA"/>
</dbReference>
<evidence type="ECO:0000256" key="1">
    <source>
        <dbReference type="ARBA" id="ARBA00022722"/>
    </source>
</evidence>
<name>A0A9Q9CB55_ENCHE</name>
<keyword evidence="13" id="KW-1185">Reference proteome</keyword>
<dbReference type="Pfam" id="PF17846">
    <property type="entry name" value="XRN_M"/>
    <property type="match status" value="2"/>
</dbReference>